<proteinExistence type="predicted"/>
<dbReference type="Proteomes" id="UP000265520">
    <property type="component" value="Unassembled WGS sequence"/>
</dbReference>
<organism evidence="1 2">
    <name type="scientific">Trifolium medium</name>
    <dbReference type="NCBI Taxonomy" id="97028"/>
    <lineage>
        <taxon>Eukaryota</taxon>
        <taxon>Viridiplantae</taxon>
        <taxon>Streptophyta</taxon>
        <taxon>Embryophyta</taxon>
        <taxon>Tracheophyta</taxon>
        <taxon>Spermatophyta</taxon>
        <taxon>Magnoliopsida</taxon>
        <taxon>eudicotyledons</taxon>
        <taxon>Gunneridae</taxon>
        <taxon>Pentapetalae</taxon>
        <taxon>rosids</taxon>
        <taxon>fabids</taxon>
        <taxon>Fabales</taxon>
        <taxon>Fabaceae</taxon>
        <taxon>Papilionoideae</taxon>
        <taxon>50 kb inversion clade</taxon>
        <taxon>NPAAA clade</taxon>
        <taxon>Hologalegina</taxon>
        <taxon>IRL clade</taxon>
        <taxon>Trifolieae</taxon>
        <taxon>Trifolium</taxon>
    </lineage>
</organism>
<comment type="caution">
    <text evidence="1">The sequence shown here is derived from an EMBL/GenBank/DDBJ whole genome shotgun (WGS) entry which is preliminary data.</text>
</comment>
<name>A0A392TPB2_9FABA</name>
<dbReference type="EMBL" id="LXQA010629349">
    <property type="protein sequence ID" value="MCI63011.1"/>
    <property type="molecule type" value="Genomic_DNA"/>
</dbReference>
<evidence type="ECO:0000313" key="2">
    <source>
        <dbReference type="Proteomes" id="UP000265520"/>
    </source>
</evidence>
<sequence length="68" mass="7929">TFWSLQGNNTKGLLTQRLTSQKHCFRASTSEAEHSESAFCFQSLFLKTRRQDSSEPFQRACFSWIFFA</sequence>
<protein>
    <submittedName>
        <fullName evidence="1">Uncharacterized protein</fullName>
    </submittedName>
</protein>
<keyword evidence="2" id="KW-1185">Reference proteome</keyword>
<dbReference type="AlphaFoldDB" id="A0A392TPB2"/>
<feature type="non-terminal residue" evidence="1">
    <location>
        <position position="1"/>
    </location>
</feature>
<reference evidence="1 2" key="1">
    <citation type="journal article" date="2018" name="Front. Plant Sci.">
        <title>Red Clover (Trifolium pratense) and Zigzag Clover (T. medium) - A Picture of Genomic Similarities and Differences.</title>
        <authorList>
            <person name="Dluhosova J."/>
            <person name="Istvanek J."/>
            <person name="Nedelnik J."/>
            <person name="Repkova J."/>
        </authorList>
    </citation>
    <scope>NUCLEOTIDE SEQUENCE [LARGE SCALE GENOMIC DNA]</scope>
    <source>
        <strain evidence="2">cv. 10/8</strain>
        <tissue evidence="1">Leaf</tissue>
    </source>
</reference>
<evidence type="ECO:0000313" key="1">
    <source>
        <dbReference type="EMBL" id="MCI63011.1"/>
    </source>
</evidence>
<accession>A0A392TPB2</accession>